<dbReference type="GeneID" id="70190526"/>
<name>A0A9P9BU69_9PEZI</name>
<comment type="caution">
    <text evidence="2">The sequence shown here is derived from an EMBL/GenBank/DDBJ whole genome shotgun (WGS) entry which is preliminary data.</text>
</comment>
<evidence type="ECO:0000256" key="1">
    <source>
        <dbReference type="SAM" id="SignalP"/>
    </source>
</evidence>
<gene>
    <name evidence="2" type="ORF">B0I36DRAFT_384000</name>
</gene>
<dbReference type="AlphaFoldDB" id="A0A9P9BU69"/>
<protein>
    <submittedName>
        <fullName evidence="2">Uncharacterized protein</fullName>
    </submittedName>
</protein>
<accession>A0A9P9BU69</accession>
<evidence type="ECO:0000313" key="2">
    <source>
        <dbReference type="EMBL" id="KAH7031159.1"/>
    </source>
</evidence>
<feature type="signal peptide" evidence="1">
    <location>
        <begin position="1"/>
        <end position="21"/>
    </location>
</feature>
<keyword evidence="3" id="KW-1185">Reference proteome</keyword>
<dbReference type="OrthoDB" id="4753755at2759"/>
<reference evidence="2" key="1">
    <citation type="journal article" date="2021" name="Nat. Commun.">
        <title>Genetic determinants of endophytism in the Arabidopsis root mycobiome.</title>
        <authorList>
            <person name="Mesny F."/>
            <person name="Miyauchi S."/>
            <person name="Thiergart T."/>
            <person name="Pickel B."/>
            <person name="Atanasova L."/>
            <person name="Karlsson M."/>
            <person name="Huettel B."/>
            <person name="Barry K.W."/>
            <person name="Haridas S."/>
            <person name="Chen C."/>
            <person name="Bauer D."/>
            <person name="Andreopoulos W."/>
            <person name="Pangilinan J."/>
            <person name="LaButti K."/>
            <person name="Riley R."/>
            <person name="Lipzen A."/>
            <person name="Clum A."/>
            <person name="Drula E."/>
            <person name="Henrissat B."/>
            <person name="Kohler A."/>
            <person name="Grigoriev I.V."/>
            <person name="Martin F.M."/>
            <person name="Hacquard S."/>
        </authorList>
    </citation>
    <scope>NUCLEOTIDE SEQUENCE</scope>
    <source>
        <strain evidence="2">MPI-CAGE-CH-0230</strain>
    </source>
</reference>
<sequence length="183" mass="19120">MFVTMNSVLAATVMLLGFSHAAPPHTPAPGKPPFPTVVPGFPGPTKTRPSFTKCPPPIVPPQPDIGLPASCFTTWDDFEHSTAGVDGPLCFTWTTTAPAVTCPQIHCASPPPDLACPLYLRVSSTTVPCATDCCPFTPTATYSCGPCPTCNPCRVPTILSVFTTGCPGTPTVTSVTTITPPFW</sequence>
<proteinExistence type="predicted"/>
<dbReference type="RefSeq" id="XP_046012839.1">
    <property type="nucleotide sequence ID" value="XM_046160980.1"/>
</dbReference>
<dbReference type="Proteomes" id="UP000756346">
    <property type="component" value="Unassembled WGS sequence"/>
</dbReference>
<feature type="chain" id="PRO_5040293884" evidence="1">
    <location>
        <begin position="22"/>
        <end position="183"/>
    </location>
</feature>
<dbReference type="EMBL" id="JAGTJQ010000005">
    <property type="protein sequence ID" value="KAH7031159.1"/>
    <property type="molecule type" value="Genomic_DNA"/>
</dbReference>
<keyword evidence="1" id="KW-0732">Signal</keyword>
<organism evidence="2 3">
    <name type="scientific">Microdochium trichocladiopsis</name>
    <dbReference type="NCBI Taxonomy" id="1682393"/>
    <lineage>
        <taxon>Eukaryota</taxon>
        <taxon>Fungi</taxon>
        <taxon>Dikarya</taxon>
        <taxon>Ascomycota</taxon>
        <taxon>Pezizomycotina</taxon>
        <taxon>Sordariomycetes</taxon>
        <taxon>Xylariomycetidae</taxon>
        <taxon>Xylariales</taxon>
        <taxon>Microdochiaceae</taxon>
        <taxon>Microdochium</taxon>
    </lineage>
</organism>
<evidence type="ECO:0000313" key="3">
    <source>
        <dbReference type="Proteomes" id="UP000756346"/>
    </source>
</evidence>